<sequence>MAALQRFSIHNGNNVYPVDFMRVVMQDHVRDNAIQVNLSQHFDLHAVLVAHLPPFAYTSTACYVVCRKEFIKHAIFKSTHQLARALNPPIPAGTLPTTGIRIANELRTIFHQFVHYIRFLEMEREDAWVSVENGGESGISVVHSACSNYSHPLALWVSQRSSKCHRLLCHTSSTATAPRGLHHHRQTPPQRPLPRGCPCPIRPGSASHHCSLPNAI</sequence>
<dbReference type="AlphaFoldDB" id="A0A2G5HKP0"/>
<organism evidence="1 2">
    <name type="scientific">Cercospora beticola</name>
    <name type="common">Sugarbeet leaf spot fungus</name>
    <dbReference type="NCBI Taxonomy" id="122368"/>
    <lineage>
        <taxon>Eukaryota</taxon>
        <taxon>Fungi</taxon>
        <taxon>Dikarya</taxon>
        <taxon>Ascomycota</taxon>
        <taxon>Pezizomycotina</taxon>
        <taxon>Dothideomycetes</taxon>
        <taxon>Dothideomycetidae</taxon>
        <taxon>Mycosphaerellales</taxon>
        <taxon>Mycosphaerellaceae</taxon>
        <taxon>Cercospora</taxon>
    </lineage>
</organism>
<proteinExistence type="predicted"/>
<protein>
    <submittedName>
        <fullName evidence="1">Uncharacterized protein</fullName>
    </submittedName>
</protein>
<accession>A0A2G5HKP0</accession>
<comment type="caution">
    <text evidence="1">The sequence shown here is derived from an EMBL/GenBank/DDBJ whole genome shotgun (WGS) entry which is preliminary data.</text>
</comment>
<reference evidence="1 2" key="1">
    <citation type="submission" date="2015-10" db="EMBL/GenBank/DDBJ databases">
        <title>The cercosporin biosynthetic gene cluster was horizontally transferred to several fungal lineages and shown to be expanded in Cercospora beticola based on microsynteny with recipient genomes.</title>
        <authorList>
            <person name="De Jonge R."/>
            <person name="Ebert M.K."/>
            <person name="Suttle J.C."/>
            <person name="Jurick Ii W.M."/>
            <person name="Secor G.A."/>
            <person name="Thomma B.P."/>
            <person name="Van De Peer Y."/>
            <person name="Bolton M.D."/>
        </authorList>
    </citation>
    <scope>NUCLEOTIDE SEQUENCE [LARGE SCALE GENOMIC DNA]</scope>
    <source>
        <strain evidence="1 2">09-40</strain>
    </source>
</reference>
<gene>
    <name evidence="1" type="ORF">CB0940_04796</name>
</gene>
<evidence type="ECO:0000313" key="2">
    <source>
        <dbReference type="Proteomes" id="UP000230605"/>
    </source>
</evidence>
<dbReference type="Proteomes" id="UP000230605">
    <property type="component" value="Chromosome 4"/>
</dbReference>
<evidence type="ECO:0000313" key="1">
    <source>
        <dbReference type="EMBL" id="PIA93124.1"/>
    </source>
</evidence>
<dbReference type="EMBL" id="LKMD01000105">
    <property type="protein sequence ID" value="PIA93124.1"/>
    <property type="molecule type" value="Genomic_DNA"/>
</dbReference>
<name>A0A2G5HKP0_CERBT</name>